<evidence type="ECO:0008006" key="3">
    <source>
        <dbReference type="Google" id="ProtNLM"/>
    </source>
</evidence>
<dbReference type="Proteomes" id="UP000073816">
    <property type="component" value="Chromosome"/>
</dbReference>
<reference evidence="2" key="1">
    <citation type="submission" date="2015-09" db="EMBL/GenBank/DDBJ databases">
        <title>Complete sequence of Algoriphagus sp. M8-2.</title>
        <authorList>
            <person name="Shintani M."/>
        </authorList>
    </citation>
    <scope>NUCLEOTIDE SEQUENCE [LARGE SCALE GENOMIC DNA]</scope>
    <source>
        <strain evidence="2">M8-2</strain>
    </source>
</reference>
<organism evidence="1 2">
    <name type="scientific">Algoriphagus sanaruensis</name>
    <dbReference type="NCBI Taxonomy" id="1727163"/>
    <lineage>
        <taxon>Bacteria</taxon>
        <taxon>Pseudomonadati</taxon>
        <taxon>Bacteroidota</taxon>
        <taxon>Cytophagia</taxon>
        <taxon>Cytophagales</taxon>
        <taxon>Cyclobacteriaceae</taxon>
        <taxon>Algoriphagus</taxon>
    </lineage>
</organism>
<accession>A0A142EQT6</accession>
<gene>
    <name evidence="1" type="ORF">AO498_13670</name>
</gene>
<evidence type="ECO:0000313" key="1">
    <source>
        <dbReference type="EMBL" id="AMQ57491.1"/>
    </source>
</evidence>
<dbReference type="KEGG" id="alm:AO498_13670"/>
<keyword evidence="2" id="KW-1185">Reference proteome</keyword>
<dbReference type="RefSeq" id="WP_067548771.1">
    <property type="nucleotide sequence ID" value="NZ_CP012836.1"/>
</dbReference>
<protein>
    <recommendedName>
        <fullName evidence="3">Glycosyl transferase family 1 domain-containing protein</fullName>
    </recommendedName>
</protein>
<name>A0A142EQT6_9BACT</name>
<dbReference type="STRING" id="1727163.AO498_13670"/>
<dbReference type="PATRIC" id="fig|1727163.4.peg.2854"/>
<sequence length="75" mass="8652">MELGIPCVTLDLGSMKERIISDQNGFVLSCDRDFVDKAVELPTQNSLWSKFHQNLYNKKVNSTWIEIGKKFVDLF</sequence>
<dbReference type="EMBL" id="CP012836">
    <property type="protein sequence ID" value="AMQ57491.1"/>
    <property type="molecule type" value="Genomic_DNA"/>
</dbReference>
<dbReference type="AlphaFoldDB" id="A0A142EQT6"/>
<reference evidence="1 2" key="2">
    <citation type="journal article" date="2016" name="Genome Announc.">
        <title>Complete Genome Sequence of Algoriphagus sp. Strain M8-2, Isolated from a Brackish Lake.</title>
        <authorList>
            <person name="Muraguchi Y."/>
            <person name="Kushimoto K."/>
            <person name="Ohtsubo Y."/>
            <person name="Suzuki T."/>
            <person name="Dohra H."/>
            <person name="Kimbara K."/>
            <person name="Shintani M."/>
        </authorList>
    </citation>
    <scope>NUCLEOTIDE SEQUENCE [LARGE SCALE GENOMIC DNA]</scope>
    <source>
        <strain evidence="1 2">M8-2</strain>
    </source>
</reference>
<proteinExistence type="predicted"/>
<evidence type="ECO:0000313" key="2">
    <source>
        <dbReference type="Proteomes" id="UP000073816"/>
    </source>
</evidence>